<protein>
    <submittedName>
        <fullName evidence="1">Uncharacterized protein</fullName>
    </submittedName>
</protein>
<evidence type="ECO:0000313" key="2">
    <source>
        <dbReference type="Proteomes" id="UP001207654"/>
    </source>
</evidence>
<dbReference type="EMBL" id="JAPNKA010000001">
    <property type="protein sequence ID" value="MCY1079957.1"/>
    <property type="molecule type" value="Genomic_DNA"/>
</dbReference>
<evidence type="ECO:0000313" key="1">
    <source>
        <dbReference type="EMBL" id="MCY1079957.1"/>
    </source>
</evidence>
<dbReference type="RefSeq" id="WP_267538642.1">
    <property type="nucleotide sequence ID" value="NZ_JAPNKA010000001.1"/>
</dbReference>
<sequence length="94" mass="11054">MARIRTRAVVGSAHPLHTAFVPPMLGHTWAVMVRINGKALLLSHCGYQQWHRDVDNEVVEWLKSQKRATPRQFEEKLREIYDRPEMRARFPNGY</sequence>
<comment type="caution">
    <text evidence="1">The sequence shown here is derived from an EMBL/GenBank/DDBJ whole genome shotgun (WGS) entry which is preliminary data.</text>
</comment>
<proteinExistence type="predicted"/>
<name>A0ABT4AGG5_9BACT</name>
<organism evidence="1 2">
    <name type="scientific">Archangium lansingense</name>
    <dbReference type="NCBI Taxonomy" id="2995310"/>
    <lineage>
        <taxon>Bacteria</taxon>
        <taxon>Pseudomonadati</taxon>
        <taxon>Myxococcota</taxon>
        <taxon>Myxococcia</taxon>
        <taxon>Myxococcales</taxon>
        <taxon>Cystobacterineae</taxon>
        <taxon>Archangiaceae</taxon>
        <taxon>Archangium</taxon>
    </lineage>
</organism>
<dbReference type="Proteomes" id="UP001207654">
    <property type="component" value="Unassembled WGS sequence"/>
</dbReference>
<accession>A0ABT4AGG5</accession>
<keyword evidence="2" id="KW-1185">Reference proteome</keyword>
<gene>
    <name evidence="1" type="ORF">OV287_36460</name>
</gene>
<reference evidence="1 2" key="1">
    <citation type="submission" date="2022-11" db="EMBL/GenBank/DDBJ databases">
        <title>Minimal conservation of predation-associated metabolite biosynthetic gene clusters underscores biosynthetic potential of Myxococcota including descriptions for ten novel species: Archangium lansinium sp. nov., Myxococcus landrumus sp. nov., Nannocystis bai.</title>
        <authorList>
            <person name="Ahearne A."/>
            <person name="Stevens C."/>
            <person name="Phillips K."/>
        </authorList>
    </citation>
    <scope>NUCLEOTIDE SEQUENCE [LARGE SCALE GENOMIC DNA]</scope>
    <source>
        <strain evidence="1 2">MIWBW</strain>
    </source>
</reference>